<reference evidence="3 4" key="1">
    <citation type="submission" date="2019-02" db="EMBL/GenBank/DDBJ databases">
        <title>Deep-cultivation of Planctomycetes and their phenomic and genomic characterization uncovers novel biology.</title>
        <authorList>
            <person name="Wiegand S."/>
            <person name="Jogler M."/>
            <person name="Boedeker C."/>
            <person name="Pinto D."/>
            <person name="Vollmers J."/>
            <person name="Rivas-Marin E."/>
            <person name="Kohn T."/>
            <person name="Peeters S.H."/>
            <person name="Heuer A."/>
            <person name="Rast P."/>
            <person name="Oberbeckmann S."/>
            <person name="Bunk B."/>
            <person name="Jeske O."/>
            <person name="Meyerdierks A."/>
            <person name="Storesund J.E."/>
            <person name="Kallscheuer N."/>
            <person name="Luecker S."/>
            <person name="Lage O.M."/>
            <person name="Pohl T."/>
            <person name="Merkel B.J."/>
            <person name="Hornburger P."/>
            <person name="Mueller R.-W."/>
            <person name="Bruemmer F."/>
            <person name="Labrenz M."/>
            <person name="Spormann A.M."/>
            <person name="Op Den Camp H."/>
            <person name="Overmann J."/>
            <person name="Amann R."/>
            <person name="Jetten M.S.M."/>
            <person name="Mascher T."/>
            <person name="Medema M.H."/>
            <person name="Devos D.P."/>
            <person name="Kaster A.-K."/>
            <person name="Ovreas L."/>
            <person name="Rohde M."/>
            <person name="Galperin M.Y."/>
            <person name="Jogler C."/>
        </authorList>
    </citation>
    <scope>NUCLEOTIDE SEQUENCE [LARGE SCALE GENOMIC DNA]</scope>
    <source>
        <strain evidence="3 4">Pla144</strain>
    </source>
</reference>
<dbReference type="Pfam" id="PF03808">
    <property type="entry name" value="Glyco_tran_WecG"/>
    <property type="match status" value="1"/>
</dbReference>
<keyword evidence="4" id="KW-1185">Reference proteome</keyword>
<sequence>MNTISLFGMNINALNMTDAVEKVLDWCREPLAGPCRYVVTPNVDHAVMFQSSAALRRAYQGASLVLADGAPVVMASRLLGRPLPARVAGSDLVPAIFDRQATFQSAMKRPLRVFFLGAGPGIAVRAAHNAHRRWRQVEVVGTYSPPQGFEQDTLEGQRILQRISESKPDLLLVGFGAPKQELWVERHAAQIDAKVALCVGATIDFLAGERSRSPKWMQEHGMEWLHRLFSEPRRLAKRYLRDALLFPQLVWQEWRRGKPSGAAN</sequence>
<evidence type="ECO:0000256" key="1">
    <source>
        <dbReference type="ARBA" id="ARBA00022676"/>
    </source>
</evidence>
<evidence type="ECO:0000256" key="2">
    <source>
        <dbReference type="ARBA" id="ARBA00022679"/>
    </source>
</evidence>
<keyword evidence="2 3" id="KW-0808">Transferase</keyword>
<accession>A0A5C6CQV0</accession>
<comment type="caution">
    <text evidence="3">The sequence shown here is derived from an EMBL/GenBank/DDBJ whole genome shotgun (WGS) entry which is preliminary data.</text>
</comment>
<evidence type="ECO:0000313" key="3">
    <source>
        <dbReference type="EMBL" id="TWU27293.1"/>
    </source>
</evidence>
<evidence type="ECO:0000313" key="4">
    <source>
        <dbReference type="Proteomes" id="UP000318437"/>
    </source>
</evidence>
<dbReference type="EC" id="2.4.1.187" evidence="3"/>
<protein>
    <submittedName>
        <fullName evidence="3">Putative N-acetylmannosaminyltransferase</fullName>
        <ecNumber evidence="3">2.4.1.187</ecNumber>
    </submittedName>
</protein>
<dbReference type="AlphaFoldDB" id="A0A5C6CQV0"/>
<keyword evidence="1 3" id="KW-0328">Glycosyltransferase</keyword>
<dbReference type="RefSeq" id="WP_231936290.1">
    <property type="nucleotide sequence ID" value="NZ_SJPS01000003.1"/>
</dbReference>
<dbReference type="CDD" id="cd06533">
    <property type="entry name" value="Glyco_transf_WecG_TagA"/>
    <property type="match status" value="1"/>
</dbReference>
<dbReference type="InterPro" id="IPR004629">
    <property type="entry name" value="WecG_TagA_CpsF"/>
</dbReference>
<gene>
    <name evidence="3" type="primary">tagA_1</name>
    <name evidence="3" type="ORF">Pla144_20650</name>
</gene>
<dbReference type="EMBL" id="SJPS01000003">
    <property type="protein sequence ID" value="TWU27293.1"/>
    <property type="molecule type" value="Genomic_DNA"/>
</dbReference>
<organism evidence="3 4">
    <name type="scientific">Bythopirellula polymerisocia</name>
    <dbReference type="NCBI Taxonomy" id="2528003"/>
    <lineage>
        <taxon>Bacteria</taxon>
        <taxon>Pseudomonadati</taxon>
        <taxon>Planctomycetota</taxon>
        <taxon>Planctomycetia</taxon>
        <taxon>Pirellulales</taxon>
        <taxon>Lacipirellulaceae</taxon>
        <taxon>Bythopirellula</taxon>
    </lineage>
</organism>
<dbReference type="NCBIfam" id="TIGR00696">
    <property type="entry name" value="wecG_tagA_cpsF"/>
    <property type="match status" value="1"/>
</dbReference>
<dbReference type="PANTHER" id="PTHR34136">
    <property type="match status" value="1"/>
</dbReference>
<dbReference type="GO" id="GO:0047244">
    <property type="term" value="F:N-acetylglucosaminyldiphosphoundecaprenol N-acetyl-beta-D-mannosaminyltransferase activity"/>
    <property type="evidence" value="ECO:0007669"/>
    <property type="project" value="UniProtKB-EC"/>
</dbReference>
<dbReference type="Proteomes" id="UP000318437">
    <property type="component" value="Unassembled WGS sequence"/>
</dbReference>
<proteinExistence type="predicted"/>
<name>A0A5C6CQV0_9BACT</name>
<dbReference type="PANTHER" id="PTHR34136:SF1">
    <property type="entry name" value="UDP-N-ACETYL-D-MANNOSAMINURONIC ACID TRANSFERASE"/>
    <property type="match status" value="1"/>
</dbReference>